<proteinExistence type="predicted"/>
<dbReference type="Gene3D" id="3.30.70.100">
    <property type="match status" value="1"/>
</dbReference>
<dbReference type="EMBL" id="JALIEB010000006">
    <property type="protein sequence ID" value="MCV3271906.1"/>
    <property type="molecule type" value="Genomic_DNA"/>
</dbReference>
<dbReference type="Proteomes" id="UP001208690">
    <property type="component" value="Unassembled WGS sequence"/>
</dbReference>
<dbReference type="InterPro" id="IPR007138">
    <property type="entry name" value="ABM_dom"/>
</dbReference>
<keyword evidence="3" id="KW-1185">Reference proteome</keyword>
<keyword evidence="2" id="KW-0503">Monooxygenase</keyword>
<protein>
    <submittedName>
        <fullName evidence="2">Antibiotic biosynthesis monooxygenase</fullName>
    </submittedName>
</protein>
<dbReference type="Pfam" id="PF03992">
    <property type="entry name" value="ABM"/>
    <property type="match status" value="1"/>
</dbReference>
<gene>
    <name evidence="2" type="ORF">MUB52_10745</name>
</gene>
<keyword evidence="2" id="KW-0560">Oxidoreductase</keyword>
<dbReference type="PROSITE" id="PS51725">
    <property type="entry name" value="ABM"/>
    <property type="match status" value="1"/>
</dbReference>
<comment type="caution">
    <text evidence="2">The sequence shown here is derived from an EMBL/GenBank/DDBJ whole genome shotgun (WGS) entry which is preliminary data.</text>
</comment>
<accession>A0ABT3BEA6</accession>
<evidence type="ECO:0000313" key="3">
    <source>
        <dbReference type="Proteomes" id="UP001208690"/>
    </source>
</evidence>
<sequence>MITITAIIRARSGQETALRDALLDVAAHVKAHEPETLGFHVSQGLEDPSVFTTYERFRDEAAKDTHNASEAVARFFAQGEALIDGDVVLHTCREVSTEG</sequence>
<dbReference type="SUPFAM" id="SSF54909">
    <property type="entry name" value="Dimeric alpha+beta barrel"/>
    <property type="match status" value="1"/>
</dbReference>
<organism evidence="2 3">
    <name type="scientific">Roseobacter sinensis</name>
    <dbReference type="NCBI Taxonomy" id="2931391"/>
    <lineage>
        <taxon>Bacteria</taxon>
        <taxon>Pseudomonadati</taxon>
        <taxon>Pseudomonadota</taxon>
        <taxon>Alphaproteobacteria</taxon>
        <taxon>Rhodobacterales</taxon>
        <taxon>Roseobacteraceae</taxon>
        <taxon>Roseobacter</taxon>
    </lineage>
</organism>
<name>A0ABT3BEA6_9RHOB</name>
<evidence type="ECO:0000259" key="1">
    <source>
        <dbReference type="PROSITE" id="PS51725"/>
    </source>
</evidence>
<dbReference type="RefSeq" id="WP_263844235.1">
    <property type="nucleotide sequence ID" value="NZ_JALIEB010000006.1"/>
</dbReference>
<reference evidence="2 3" key="1">
    <citation type="submission" date="2022-04" db="EMBL/GenBank/DDBJ databases">
        <title>Roseobacter sp. WL0113 is a bacterium isolated from neritic sediment.</title>
        <authorList>
            <person name="Wang L."/>
            <person name="He W."/>
            <person name="Zhang D.-F."/>
        </authorList>
    </citation>
    <scope>NUCLEOTIDE SEQUENCE [LARGE SCALE GENOMIC DNA]</scope>
    <source>
        <strain evidence="2 3">WL0113</strain>
    </source>
</reference>
<dbReference type="GO" id="GO:0004497">
    <property type="term" value="F:monooxygenase activity"/>
    <property type="evidence" value="ECO:0007669"/>
    <property type="project" value="UniProtKB-KW"/>
</dbReference>
<evidence type="ECO:0000313" key="2">
    <source>
        <dbReference type="EMBL" id="MCV3271906.1"/>
    </source>
</evidence>
<feature type="domain" description="ABM" evidence="1">
    <location>
        <begin position="2"/>
        <end position="91"/>
    </location>
</feature>
<dbReference type="InterPro" id="IPR011008">
    <property type="entry name" value="Dimeric_a/b-barrel"/>
</dbReference>